<name>A0A0M9WBM1_9EURO</name>
<keyword evidence="2" id="KW-1185">Reference proteome</keyword>
<protein>
    <submittedName>
        <fullName evidence="1">Uncharacterized protein</fullName>
    </submittedName>
</protein>
<organism evidence="1 2">
    <name type="scientific">Penicillium nordicum</name>
    <dbReference type="NCBI Taxonomy" id="229535"/>
    <lineage>
        <taxon>Eukaryota</taxon>
        <taxon>Fungi</taxon>
        <taxon>Dikarya</taxon>
        <taxon>Ascomycota</taxon>
        <taxon>Pezizomycotina</taxon>
        <taxon>Eurotiomycetes</taxon>
        <taxon>Eurotiomycetidae</taxon>
        <taxon>Eurotiales</taxon>
        <taxon>Aspergillaceae</taxon>
        <taxon>Penicillium</taxon>
    </lineage>
</organism>
<dbReference type="Proteomes" id="UP000037696">
    <property type="component" value="Unassembled WGS sequence"/>
</dbReference>
<proteinExistence type="predicted"/>
<dbReference type="AlphaFoldDB" id="A0A0M9WBM1"/>
<dbReference type="EMBL" id="LHQQ01000259">
    <property type="protein sequence ID" value="KOS38319.1"/>
    <property type="molecule type" value="Genomic_DNA"/>
</dbReference>
<evidence type="ECO:0000313" key="1">
    <source>
        <dbReference type="EMBL" id="KOS38319.1"/>
    </source>
</evidence>
<accession>A0A0M9WBM1</accession>
<gene>
    <name evidence="1" type="ORF">ACN38_g10874</name>
</gene>
<reference evidence="1 2" key="1">
    <citation type="submission" date="2015-08" db="EMBL/GenBank/DDBJ databases">
        <title>Genome sequencing of Penicillium nordicum.</title>
        <authorList>
            <person name="Nguyen H.D."/>
            <person name="Seifert K.A."/>
        </authorList>
    </citation>
    <scope>NUCLEOTIDE SEQUENCE [LARGE SCALE GENOMIC DNA]</scope>
    <source>
        <strain evidence="1 2">DAOMC 185683</strain>
    </source>
</reference>
<evidence type="ECO:0000313" key="2">
    <source>
        <dbReference type="Proteomes" id="UP000037696"/>
    </source>
</evidence>
<comment type="caution">
    <text evidence="1">The sequence shown here is derived from an EMBL/GenBank/DDBJ whole genome shotgun (WGS) entry which is preliminary data.</text>
</comment>
<sequence>MTMFSFSGKSLPSSFGIGSGVGSSCRASRSGGAVVVWIRFNSPASCGTLSSILISTRPSPTKESLLVTQFFNASSESHTQDFNPGVSSVSIDVISLAMW</sequence>